<name>A0A6P8KX12_DROMA</name>
<feature type="domain" description="Laminin G" evidence="19">
    <location>
        <begin position="2378"/>
        <end position="2584"/>
    </location>
</feature>
<feature type="transmembrane region" description="Helical" evidence="18">
    <location>
        <begin position="2915"/>
        <end position="2936"/>
    </location>
</feature>
<sequence length="3095" mass="346507">MAARRCLNQLRQRYITNRFNICTCAIFLISLPFILAIEETTFAGLSAENAARMLAGSPGDVEKSSSLHHSEMSLVLPHDTYPGFSIKKFKTHPVKINGSSHSGAAAYHMLDTDYSKYFTVLEDGVVMTTADISPLVNRPVQLVVVEQTPNATNTHNLQLFVMHRNDMLRFSGSLLDASGEVRENQPAGTRVRGVPLMQAFSGSILDEELATPKKVRYTIIDGNVDDAFALQERKANKNIQISAKPLVINGDDESGVWLVTNRPLDREERAHYDLSVEASDVDGLDKTVSKIQITVLDENDNRPIFKSLDYKFAIAGQKSANMESNSSVTYQRFAIMGKVEATDADGDKIAYRLKSPSNVVIIVPQTGEIMLAGEPTSNELLIEVIAHDLRYPSLLSAKPAKVLLEFLAAEPVSFIMQHLEHDEINNHSHHREKRRVTRAVRPTKRIEFTEADGDTEGKSVFQLEKETDKETFKIRDDNPWVTVETNGAVRVKKKWDYEELGPEKTIDFWVIITNMGHNAGIKYTDNQRVIILVKDVNDEPPYFINRPLPMQAVVQLNAPPNTPVFTLQARDPDTDHNIHYFIVRDRTGGRFEVDERSGVVRTRGTDLFQLDMEYVLYVKAEDQNGKVDDRRFQSTPEERLSIVGGKRAPQFYMPSYEAEIPENQKKDSDIISIKAKSFADREIRYTLKAQGQGAGTFNIGPTSGIVKLAKELDFEDLRQPHVYSLIVTATEDSGGFSTSVDLTIRVTDVNDNAPKFELPDYQAHNVDEDIPLGTSILRVKAMDSDSGSNAEIEYLVSDDHFAVDSNGIIVNNKQLDADNNNAYYEFIVTAKDKGEPPKSGVATVRVYTKNKNDEEPKFSQQVYTPNVDENAGPNTLVTTVVASDKDGDNVRFGFVGGGTSSGQFVIEDITGVIRLHNKAISLDKDKYELNVTAMDDGSCCVNGDQTIHTSTAVVVVFITDVNDNKPVFKDCSTYYPKVEEGAPNGSPVIKVVATDEDKGVNGQVKYSIVQQPNQKGTKFTVDEETGEVSTNKVFDREGDDGKFVSVTVKATDQGDPSLEGVCSFTVEITDVNDNPPLFDRQKYVENVKQDASIGTNILRVSASDEDADNNGAIVYSLTAPFNPNDLEYFEIQAESGWIVLKKPLDRDRYRLRVSASDKGTPASAADVDVELDVVDRNNKPPIWDKSIYGPIHIRENVTVGTVVTSVKASSGIEGNPTVFYRLMPGSTAQTNKFHTFYLQQRPDNGDTWADIKVNHPLDYESIKEYNLTIRVENNGAQQLASEATVYIMLEDVNDEIPLFTEREQETVLEGEPIGTKVTQVNAIDKDGTFPNNQVYYYIVDSPRNEGKEFFEINLQSGEIFTKTVFDREKKGAYALEVEARDGAPSARPNSNGPNSVTKFIRIGIADKNDNPPYFDKSLYEAEVDENEDIQHTVLTVTAKDHDESSRIRYEITSGNIGGAFAVKNMTGAIYVAGALDYETRRRYELKLVASDSLNENQTTIVINVRDVNDLPPQFPQTSYERTLDEGMTNTPFTIMQVTATDGDKDRPQNIVYFLTGQGIDPDNPANSKFDINRTTGEIFVLKPLDRDQPNGRPQWRFTVFAQDEGGEGLVGYADVQVNLKDINDNAPIFPQGVYFGNVTENGTAGMVVMTMTAVDYDDPNEGSNARLVYSIEKNVIEEETGSPIFEIEPDTGVIKTAVCCLDRERTPDYSIQVVAMDGGGLKGTGTASIRVKDINDMPPQFTKDEWFTEVDETDGTALPEMPILTVTVHDEDETNKFQYKVIDNSGYGADKFTMVRNNDGTGSLKIVQPLDYEDQLQSNGFRFRIQVNDKGEDNDNDKYHVAYSWVVVKLRDINDNKPHFERANVEVSVFEDTKVGTELEKFKATDPDQGGKSKVSYSIDRSSDRQRQFAINQNGSVTIQRSLDREVVPRHQVKILAIDDGSPPKTATATLTVIVQDINDNAPKFLKDYRPVLPEHVPPRKVVEILATDDDDRSKSNGPPFQFRLDPSADDIIRASFKVEQDQKGANGDGMAVISSLRSFDREQQKEYMIPIVIKDHGSPAMTGTSTLTVIIGDVNDNKMQPGSKDIFVYNYQGQSPDTPIGRVYVYDLDDWDLPDKKFYWEAMEHPRFKLDEDSGMVTMRAGTREGRYHLRFKVYDRKHTQTDIPANVTVTVREIPHEAVVNSGSVRLSGISDEDFIRVWNYRTQSMSRSKMDRFRDKLADLLNTERENVDIFSVQLKRKHPPLTDVRFSAHGSPYYKPVRLNGIVLMHREEIEKDVGINITMVGIDECLYENQMCEGSCTNSLEISPLPYMVNANKTALVGVRVDTIADCTCGARNFTKPESCRTTPCHNGGRCVDTRFGPHCSCPVGYAGPRCQQTTRSFRGNGWAWYPPLEMCDESHLSLEFITRKPDGLIIYNGPIVPPERDETLISDFIALELERGYPRLLIDFGSGTLELRVKTKKTLDDGEWHRIDLFWDTESIRMVVDFCKSAEIAEMEDGTPPEFDDMSCQARGQIPPFNEYLNVNAPLQVGGLYREQFDQSLYFWHYMPTAKGFDGCIRNLVHNSKLYDLAHPGLSRNSVAGCPQTEEVCAQTETTARCWEHGNCVGSLSEARCHCRPGWTGPACNIPTIPTTFKAQSYVKYALSFEPDRFSTQVQLRFRTREEYGELFRVSDQHNREYGILEIKDGHLHFRYNLNSLRTEEKDLWLNAIVVNDGQWHVVKVNRYGSAATLELDGGEGRRYNETFEFVGHQWLLVDKQEGVYAGGKAEYTGVRTFEVYADYQKSCLDDIRLEGKHLPLPPAMNGTQWGQATMARNLEKGCPSNKPCSNVICPDPFECVDLWNVYECTCPAGYKSSGSTCVNDNECLLFPCRNGGRCRDHHPPKKYECHCPMGFTGMHCELELLASGVLTPSRDFIVALALCLGTLILLVLVFVVYNRRREAHIKYPGPDDDVRENIINYDDEGGGEDDMTAFDITPLQIPIGGPMPPELAPMKMPIMYPVMTLMPGQEPNVGMFIEEHKKRADGDPNAPPFDDLRNYAYEGGGSTAGSLSSLASGTDDEQQEYDYLGAWGPRFDKLANMYGPEAPNPHNTELEL</sequence>
<evidence type="ECO:0000256" key="10">
    <source>
        <dbReference type="ARBA" id="ARBA00022989"/>
    </source>
</evidence>
<feature type="domain" description="EGF-like" evidence="20">
    <location>
        <begin position="2587"/>
        <end position="2627"/>
    </location>
</feature>
<keyword evidence="7" id="KW-0677">Repeat</keyword>
<dbReference type="InterPro" id="IPR001791">
    <property type="entry name" value="Laminin_G"/>
</dbReference>
<keyword evidence="11 18" id="KW-0472">Membrane</keyword>
<dbReference type="PROSITE" id="PS00022">
    <property type="entry name" value="EGF_1"/>
    <property type="match status" value="3"/>
</dbReference>
<feature type="domain" description="Cadherin" evidence="21">
    <location>
        <begin position="758"/>
        <end position="858"/>
    </location>
</feature>
<feature type="domain" description="Cadherin" evidence="21">
    <location>
        <begin position="1965"/>
        <end position="2084"/>
    </location>
</feature>
<evidence type="ECO:0000256" key="3">
    <source>
        <dbReference type="ARBA" id="ARBA00022536"/>
    </source>
</evidence>
<proteinExistence type="predicted"/>
<feature type="domain" description="Cadherin" evidence="21">
    <location>
        <begin position="546"/>
        <end position="651"/>
    </location>
</feature>
<dbReference type="PRINTS" id="PR00205">
    <property type="entry name" value="CADHERIN"/>
</dbReference>
<protein>
    <submittedName>
        <fullName evidence="23">Neural-cadherin isoform X8</fullName>
    </submittedName>
</protein>
<keyword evidence="8 14" id="KW-0106">Calcium</keyword>
<keyword evidence="9 16" id="KW-0130">Cell adhesion</keyword>
<evidence type="ECO:0000256" key="2">
    <source>
        <dbReference type="ARBA" id="ARBA00022475"/>
    </source>
</evidence>
<feature type="domain" description="Laminin G" evidence="19">
    <location>
        <begin position="2630"/>
        <end position="2821"/>
    </location>
</feature>
<feature type="disulfide bond" evidence="15">
    <location>
        <begin position="2617"/>
        <end position="2626"/>
    </location>
</feature>
<gene>
    <name evidence="23" type="primary">LOC117150771</name>
</gene>
<evidence type="ECO:0000256" key="8">
    <source>
        <dbReference type="ARBA" id="ARBA00022837"/>
    </source>
</evidence>
<dbReference type="Gene3D" id="4.10.900.10">
    <property type="entry name" value="TCF3-CBD (Catenin binding domain)"/>
    <property type="match status" value="1"/>
</dbReference>
<feature type="disulfide bond" evidence="15">
    <location>
        <begin position="2890"/>
        <end position="2899"/>
    </location>
</feature>
<keyword evidence="12 15" id="KW-1015">Disulfide bond</keyword>
<feature type="domain" description="Cadherin" evidence="21">
    <location>
        <begin position="1861"/>
        <end position="1965"/>
    </location>
</feature>
<dbReference type="GO" id="GO:0005911">
    <property type="term" value="C:cell-cell junction"/>
    <property type="evidence" value="ECO:0007669"/>
    <property type="project" value="UniProtKB-ARBA"/>
</dbReference>
<dbReference type="FunFam" id="2.60.40.60:FF:000192">
    <property type="entry name" value="neural-cadherin isoform X8"/>
    <property type="match status" value="1"/>
</dbReference>
<evidence type="ECO:0000256" key="4">
    <source>
        <dbReference type="ARBA" id="ARBA00022692"/>
    </source>
</evidence>
<feature type="domain" description="Cadherin" evidence="21">
    <location>
        <begin position="1755"/>
        <end position="1860"/>
    </location>
</feature>
<evidence type="ECO:0000256" key="12">
    <source>
        <dbReference type="ARBA" id="ARBA00023157"/>
    </source>
</evidence>
<dbReference type="GO" id="GO:0007156">
    <property type="term" value="P:homophilic cell adhesion via plasma membrane adhesion molecules"/>
    <property type="evidence" value="ECO:0007669"/>
    <property type="project" value="InterPro"/>
</dbReference>
<feature type="domain" description="Cadherin" evidence="21">
    <location>
        <begin position="1299"/>
        <end position="1414"/>
    </location>
</feature>
<comment type="function">
    <text evidence="17">Cadherins are calcium-dependent cell adhesion proteins.</text>
</comment>
<dbReference type="GO" id="GO:0003002">
    <property type="term" value="P:regionalization"/>
    <property type="evidence" value="ECO:0007669"/>
    <property type="project" value="UniProtKB-ARBA"/>
</dbReference>
<dbReference type="Pfam" id="PF00008">
    <property type="entry name" value="EGF"/>
    <property type="match status" value="1"/>
</dbReference>
<feature type="domain" description="Cadherin" evidence="21">
    <location>
        <begin position="180"/>
        <end position="305"/>
    </location>
</feature>
<dbReference type="CDD" id="cd00054">
    <property type="entry name" value="EGF_CA"/>
    <property type="match status" value="2"/>
</dbReference>
<dbReference type="Pfam" id="PF12661">
    <property type="entry name" value="hEGF"/>
    <property type="match status" value="1"/>
</dbReference>
<feature type="domain" description="Cadherin" evidence="21">
    <location>
        <begin position="859"/>
        <end position="968"/>
    </location>
</feature>
<keyword evidence="22" id="KW-1185">Reference proteome</keyword>
<dbReference type="CDD" id="cd00053">
    <property type="entry name" value="EGF"/>
    <property type="match status" value="2"/>
</dbReference>
<dbReference type="GO" id="GO:0007476">
    <property type="term" value="P:imaginal disc-derived wing morphogenesis"/>
    <property type="evidence" value="ECO:0007669"/>
    <property type="project" value="UniProtKB-ARBA"/>
</dbReference>
<keyword evidence="13" id="KW-0325">Glycoprotein</keyword>
<evidence type="ECO:0000256" key="6">
    <source>
        <dbReference type="ARBA" id="ARBA00022729"/>
    </source>
</evidence>
<evidence type="ECO:0000256" key="15">
    <source>
        <dbReference type="PROSITE-ProRule" id="PRU00076"/>
    </source>
</evidence>
<evidence type="ECO:0000256" key="7">
    <source>
        <dbReference type="ARBA" id="ARBA00022737"/>
    </source>
</evidence>
<dbReference type="GO" id="GO:0030855">
    <property type="term" value="P:epithelial cell differentiation"/>
    <property type="evidence" value="ECO:0007669"/>
    <property type="project" value="UniProtKB-ARBA"/>
</dbReference>
<dbReference type="InterPro" id="IPR056370">
    <property type="entry name" value="Shg-like_Ig-like"/>
</dbReference>
<dbReference type="SUPFAM" id="SSF49313">
    <property type="entry name" value="Cadherin-like"/>
    <property type="match status" value="18"/>
</dbReference>
<dbReference type="RefSeq" id="XP_033173708.1">
    <property type="nucleotide sequence ID" value="XM_033317817.1"/>
</dbReference>
<dbReference type="Proteomes" id="UP000515162">
    <property type="component" value="Chromosome 2L"/>
</dbReference>
<dbReference type="GeneID" id="117150771"/>
<dbReference type="FunFam" id="2.60.40.60:FF:000209">
    <property type="entry name" value="neural-cadherin isoform X1"/>
    <property type="match status" value="1"/>
</dbReference>
<evidence type="ECO:0000259" key="19">
    <source>
        <dbReference type="PROSITE" id="PS50025"/>
    </source>
</evidence>
<dbReference type="FunFam" id="2.60.40.60:FF:000109">
    <property type="entry name" value="neural-cadherin isoform X2"/>
    <property type="match status" value="1"/>
</dbReference>
<dbReference type="Pfam" id="PF01049">
    <property type="entry name" value="CADH_Y-type_LIR"/>
    <property type="match status" value="1"/>
</dbReference>
<dbReference type="PROSITE" id="PS01186">
    <property type="entry name" value="EGF_2"/>
    <property type="match status" value="4"/>
</dbReference>
<dbReference type="Gene3D" id="2.60.40.60">
    <property type="entry name" value="Cadherins"/>
    <property type="match status" value="17"/>
</dbReference>
<dbReference type="Gene3D" id="2.10.25.10">
    <property type="entry name" value="Laminin"/>
    <property type="match status" value="2"/>
</dbReference>
<dbReference type="FunFam" id="4.10.900.10:FF:000001">
    <property type="entry name" value="Cadherin 2"/>
    <property type="match status" value="1"/>
</dbReference>
<dbReference type="GO" id="GO:0016342">
    <property type="term" value="C:catenin complex"/>
    <property type="evidence" value="ECO:0007669"/>
    <property type="project" value="TreeGrafter"/>
</dbReference>
<feature type="domain" description="Cadherin" evidence="21">
    <location>
        <begin position="1079"/>
        <end position="1183"/>
    </location>
</feature>
<evidence type="ECO:0000259" key="20">
    <source>
        <dbReference type="PROSITE" id="PS50026"/>
    </source>
</evidence>
<evidence type="ECO:0000256" key="13">
    <source>
        <dbReference type="ARBA" id="ARBA00023180"/>
    </source>
</evidence>
<dbReference type="InterPro" id="IPR013032">
    <property type="entry name" value="EGF-like_CS"/>
</dbReference>
<feature type="domain" description="Cadherin" evidence="21">
    <location>
        <begin position="1193"/>
        <end position="1299"/>
    </location>
</feature>
<comment type="caution">
    <text evidence="15">Lacks conserved residue(s) required for the propagation of feature annotation.</text>
</comment>
<feature type="domain" description="Cadherin" evidence="21">
    <location>
        <begin position="1415"/>
        <end position="1514"/>
    </location>
</feature>
<organism evidence="22 23">
    <name type="scientific">Drosophila mauritiana</name>
    <name type="common">Fruit fly</name>
    <dbReference type="NCBI Taxonomy" id="7226"/>
    <lineage>
        <taxon>Eukaryota</taxon>
        <taxon>Metazoa</taxon>
        <taxon>Ecdysozoa</taxon>
        <taxon>Arthropoda</taxon>
        <taxon>Hexapoda</taxon>
        <taxon>Insecta</taxon>
        <taxon>Pterygota</taxon>
        <taxon>Neoptera</taxon>
        <taxon>Endopterygota</taxon>
        <taxon>Diptera</taxon>
        <taxon>Brachycera</taxon>
        <taxon>Muscomorpha</taxon>
        <taxon>Ephydroidea</taxon>
        <taxon>Drosophilidae</taxon>
        <taxon>Drosophila</taxon>
        <taxon>Sophophora</taxon>
    </lineage>
</organism>
<dbReference type="InterPro" id="IPR009030">
    <property type="entry name" value="Growth_fac_rcpt_cys_sf"/>
</dbReference>
<dbReference type="GO" id="GO:0016318">
    <property type="term" value="P:ommatidial rotation"/>
    <property type="evidence" value="ECO:0007669"/>
    <property type="project" value="UniProtKB-ARBA"/>
</dbReference>
<dbReference type="GO" id="GO:0045296">
    <property type="term" value="F:cadherin binding"/>
    <property type="evidence" value="ECO:0007669"/>
    <property type="project" value="TreeGrafter"/>
</dbReference>
<dbReference type="CDD" id="cd11304">
    <property type="entry name" value="Cadherin_repeat"/>
    <property type="match status" value="14"/>
</dbReference>
<dbReference type="SUPFAM" id="SSF49899">
    <property type="entry name" value="Concanavalin A-like lectins/glucanases"/>
    <property type="match status" value="2"/>
</dbReference>
<dbReference type="GO" id="GO:0044331">
    <property type="term" value="P:cell-cell adhesion mediated by cadherin"/>
    <property type="evidence" value="ECO:0007669"/>
    <property type="project" value="UniProtKB-ARBA"/>
</dbReference>
<evidence type="ECO:0000256" key="16">
    <source>
        <dbReference type="RuleBase" id="RU003318"/>
    </source>
</evidence>
<accession>A0A6P8KX12</accession>
<evidence type="ECO:0000313" key="22">
    <source>
        <dbReference type="Proteomes" id="UP000515162"/>
    </source>
</evidence>
<dbReference type="FunFam" id="2.60.40.60:FF:000257">
    <property type="entry name" value="neural-cadherin isoform X11"/>
    <property type="match status" value="1"/>
</dbReference>
<dbReference type="InterPro" id="IPR001881">
    <property type="entry name" value="EGF-like_Ca-bd_dom"/>
</dbReference>
<feature type="domain" description="Cadherin" evidence="21">
    <location>
        <begin position="432"/>
        <end position="543"/>
    </location>
</feature>
<dbReference type="FunFam" id="2.60.120.200:FF:000040">
    <property type="entry name" value="neural-cadherin isoform X1"/>
    <property type="match status" value="1"/>
</dbReference>
<feature type="domain" description="Cadherin" evidence="21">
    <location>
        <begin position="1515"/>
        <end position="1629"/>
    </location>
</feature>
<feature type="domain" description="Cadherin" evidence="21">
    <location>
        <begin position="1630"/>
        <end position="1741"/>
    </location>
</feature>
<keyword evidence="4 16" id="KW-0812">Transmembrane</keyword>
<dbReference type="Gene3D" id="2.60.120.200">
    <property type="match status" value="2"/>
</dbReference>
<dbReference type="FunFam" id="2.60.40.60:FF:000182">
    <property type="entry name" value="Blast:Putative neural-cadherin 2"/>
    <property type="match status" value="1"/>
</dbReference>
<comment type="subcellular location">
    <subcellularLocation>
        <location evidence="1 16">Cell membrane</location>
        <topology evidence="1 16">Single-pass type I membrane protein</topology>
    </subcellularLocation>
</comment>
<dbReference type="FunFam" id="2.60.40.60:FF:000274">
    <property type="entry name" value="neural-cadherin isoform X9"/>
    <property type="match status" value="1"/>
</dbReference>
<dbReference type="GO" id="GO:0040008">
    <property type="term" value="P:regulation of growth"/>
    <property type="evidence" value="ECO:0007669"/>
    <property type="project" value="UniProtKB-ARBA"/>
</dbReference>
<dbReference type="InterPro" id="IPR039808">
    <property type="entry name" value="Cadherin"/>
</dbReference>
<dbReference type="GO" id="GO:0030425">
    <property type="term" value="C:dendrite"/>
    <property type="evidence" value="ECO:0007669"/>
    <property type="project" value="UniProtKB-ARBA"/>
</dbReference>
<dbReference type="InterPro" id="IPR027397">
    <property type="entry name" value="Catenin-bd_sf"/>
</dbReference>
<dbReference type="FunFam" id="2.60.40.60:FF:000039">
    <property type="entry name" value="FAT atypical cadherin 3"/>
    <property type="match status" value="1"/>
</dbReference>
<dbReference type="InterPro" id="IPR002126">
    <property type="entry name" value="Cadherin-like_dom"/>
</dbReference>
<dbReference type="Pfam" id="PF00028">
    <property type="entry name" value="Cadherin"/>
    <property type="match status" value="14"/>
</dbReference>
<dbReference type="GO" id="GO:0007411">
    <property type="term" value="P:axon guidance"/>
    <property type="evidence" value="ECO:0007669"/>
    <property type="project" value="UniProtKB-ARBA"/>
</dbReference>
<dbReference type="PROSITE" id="PS00232">
    <property type="entry name" value="CADHERIN_1"/>
    <property type="match status" value="6"/>
</dbReference>
<dbReference type="GO" id="GO:0016477">
    <property type="term" value="P:cell migration"/>
    <property type="evidence" value="ECO:0007669"/>
    <property type="project" value="TreeGrafter"/>
</dbReference>
<dbReference type="SMART" id="SM00181">
    <property type="entry name" value="EGF"/>
    <property type="match status" value="4"/>
</dbReference>
<dbReference type="SMART" id="SM00112">
    <property type="entry name" value="CA"/>
    <property type="match status" value="16"/>
</dbReference>
<dbReference type="PANTHER" id="PTHR24027:SF438">
    <property type="entry name" value="CADHERIN 23"/>
    <property type="match status" value="1"/>
</dbReference>
<dbReference type="FunFam" id="2.60.40.60:FF:000220">
    <property type="entry name" value="neural-cadherin isoform X5"/>
    <property type="match status" value="1"/>
</dbReference>
<evidence type="ECO:0000256" key="9">
    <source>
        <dbReference type="ARBA" id="ARBA00022889"/>
    </source>
</evidence>
<feature type="disulfide bond" evidence="15">
    <location>
        <begin position="2367"/>
        <end position="2376"/>
    </location>
</feature>
<dbReference type="GO" id="GO:0048589">
    <property type="term" value="P:developmental growth"/>
    <property type="evidence" value="ECO:0007669"/>
    <property type="project" value="UniProtKB-ARBA"/>
</dbReference>
<dbReference type="FunFam" id="2.10.25.10:FF:000312">
    <property type="entry name" value="neural-cadherin isoform X10"/>
    <property type="match status" value="1"/>
</dbReference>
<evidence type="ECO:0000313" key="23">
    <source>
        <dbReference type="RefSeq" id="XP_033173708.1"/>
    </source>
</evidence>
<dbReference type="InterPro" id="IPR020894">
    <property type="entry name" value="Cadherin_CS"/>
</dbReference>
<evidence type="ECO:0000256" key="14">
    <source>
        <dbReference type="PROSITE-ProRule" id="PRU00043"/>
    </source>
</evidence>
<feature type="domain" description="Cadherin" evidence="21">
    <location>
        <begin position="652"/>
        <end position="756"/>
    </location>
</feature>
<keyword evidence="10 18" id="KW-1133">Transmembrane helix</keyword>
<feature type="domain" description="EGF-like" evidence="20">
    <location>
        <begin position="2862"/>
        <end position="2900"/>
    </location>
</feature>
<dbReference type="InterPro" id="IPR000233">
    <property type="entry name" value="Cadherin_Y-type_LIR"/>
</dbReference>
<evidence type="ECO:0000256" key="1">
    <source>
        <dbReference type="ARBA" id="ARBA00004251"/>
    </source>
</evidence>
<feature type="domain" description="Cadherin" evidence="21">
    <location>
        <begin position="970"/>
        <end position="1078"/>
    </location>
</feature>
<dbReference type="FunFam" id="2.10.25.10:FF:000012">
    <property type="entry name" value="Delta-like protein"/>
    <property type="match status" value="1"/>
</dbReference>
<dbReference type="FunFam" id="2.60.40.60:FF:000128">
    <property type="entry name" value="neural-cadherin isoform X2"/>
    <property type="match status" value="1"/>
</dbReference>
<dbReference type="Pfam" id="PF02210">
    <property type="entry name" value="Laminin_G_2"/>
    <property type="match status" value="2"/>
</dbReference>
<dbReference type="PROSITE" id="PS50026">
    <property type="entry name" value="EGF_3"/>
    <property type="match status" value="3"/>
</dbReference>
<dbReference type="GO" id="GO:0005509">
    <property type="term" value="F:calcium ion binding"/>
    <property type="evidence" value="ECO:0007669"/>
    <property type="project" value="UniProtKB-UniRule"/>
</dbReference>
<dbReference type="SMART" id="SM00179">
    <property type="entry name" value="EGF_CA"/>
    <property type="match status" value="4"/>
</dbReference>
<evidence type="ECO:0000256" key="11">
    <source>
        <dbReference type="ARBA" id="ARBA00023136"/>
    </source>
</evidence>
<keyword evidence="6" id="KW-0732">Signal</keyword>
<keyword evidence="5" id="KW-0479">Metal-binding</keyword>
<feature type="disulfide bond" evidence="15">
    <location>
        <begin position="2871"/>
        <end position="2888"/>
    </location>
</feature>
<dbReference type="FunFam" id="2.60.40.60:FF:000208">
    <property type="entry name" value="neural-cadherin isoform X11"/>
    <property type="match status" value="1"/>
</dbReference>
<dbReference type="SMART" id="SM00282">
    <property type="entry name" value="LamG"/>
    <property type="match status" value="2"/>
</dbReference>
<keyword evidence="2" id="KW-1003">Cell membrane</keyword>
<dbReference type="FunFam" id="2.60.40.60:FF:000184">
    <property type="entry name" value="neural-cadherin isoform X12"/>
    <property type="match status" value="1"/>
</dbReference>
<dbReference type="Pfam" id="PF24811">
    <property type="entry name" value="Ig_Shg"/>
    <property type="match status" value="1"/>
</dbReference>
<evidence type="ECO:0000256" key="18">
    <source>
        <dbReference type="SAM" id="Phobius"/>
    </source>
</evidence>
<evidence type="ECO:0000259" key="21">
    <source>
        <dbReference type="PROSITE" id="PS50268"/>
    </source>
</evidence>
<evidence type="ECO:0000256" key="5">
    <source>
        <dbReference type="ARBA" id="ARBA00022723"/>
    </source>
</evidence>
<dbReference type="InterPro" id="IPR000742">
    <property type="entry name" value="EGF"/>
</dbReference>
<dbReference type="FunFam" id="2.60.40.60:FF:000199">
    <property type="entry name" value="neural-cadherin isoform X1"/>
    <property type="match status" value="1"/>
</dbReference>
<dbReference type="FunFam" id="2.60.40.60:FF:000283">
    <property type="entry name" value="neural-cadherin isoform X9"/>
    <property type="match status" value="1"/>
</dbReference>
<dbReference type="GO" id="GO:0120035">
    <property type="term" value="P:regulation of plasma membrane bounded cell projection organization"/>
    <property type="evidence" value="ECO:0007669"/>
    <property type="project" value="UniProtKB-ARBA"/>
</dbReference>
<dbReference type="FunFam" id="2.60.40.60:FF:000222">
    <property type="entry name" value="neural-cadherin isoform X3"/>
    <property type="match status" value="1"/>
</dbReference>
<dbReference type="CDD" id="cd00110">
    <property type="entry name" value="LamG"/>
    <property type="match status" value="2"/>
</dbReference>
<dbReference type="InterPro" id="IPR015919">
    <property type="entry name" value="Cadherin-like_sf"/>
</dbReference>
<keyword evidence="3 15" id="KW-0245">EGF-like domain</keyword>
<dbReference type="FunFam" id="2.60.120.200:FF:000044">
    <property type="entry name" value="neural-cadherin isoform X1"/>
    <property type="match status" value="1"/>
</dbReference>
<dbReference type="GO" id="GO:0048056">
    <property type="term" value="P:R3/R4 cell differentiation"/>
    <property type="evidence" value="ECO:0007669"/>
    <property type="project" value="UniProtKB-ARBA"/>
</dbReference>
<dbReference type="FunFam" id="2.60.40.60:FF:000213">
    <property type="entry name" value="neural-cadherin isoform X1"/>
    <property type="match status" value="1"/>
</dbReference>
<dbReference type="PANTHER" id="PTHR24027">
    <property type="entry name" value="CADHERIN-23"/>
    <property type="match status" value="1"/>
</dbReference>
<dbReference type="CTD" id="35070"/>
<feature type="domain" description="EGF-like" evidence="20">
    <location>
        <begin position="2341"/>
        <end position="2377"/>
    </location>
</feature>
<dbReference type="GO" id="GO:0050769">
    <property type="term" value="P:positive regulation of neurogenesis"/>
    <property type="evidence" value="ECO:0007669"/>
    <property type="project" value="UniProtKB-ARBA"/>
</dbReference>
<dbReference type="InterPro" id="IPR013320">
    <property type="entry name" value="ConA-like_dom_sf"/>
</dbReference>
<dbReference type="PROSITE" id="PS50268">
    <property type="entry name" value="CADHERIN_2"/>
    <property type="match status" value="16"/>
</dbReference>
<dbReference type="GO" id="GO:0008013">
    <property type="term" value="F:beta-catenin binding"/>
    <property type="evidence" value="ECO:0007669"/>
    <property type="project" value="TreeGrafter"/>
</dbReference>
<dbReference type="PROSITE" id="PS50025">
    <property type="entry name" value="LAM_G_DOMAIN"/>
    <property type="match status" value="2"/>
</dbReference>
<dbReference type="FunFam" id="2.60.40.60:FF:000112">
    <property type="entry name" value="neural-cadherin isoform X1"/>
    <property type="match status" value="1"/>
</dbReference>
<dbReference type="GO" id="GO:0007424">
    <property type="term" value="P:open tracheal system development"/>
    <property type="evidence" value="ECO:0007669"/>
    <property type="project" value="UniProtKB-ARBA"/>
</dbReference>
<dbReference type="SUPFAM" id="SSF57184">
    <property type="entry name" value="Growth factor receptor domain"/>
    <property type="match status" value="1"/>
</dbReference>
<reference evidence="23" key="1">
    <citation type="submission" date="2025-08" db="UniProtKB">
        <authorList>
            <consortium name="RefSeq"/>
        </authorList>
    </citation>
    <scope>IDENTIFICATION</scope>
    <source>
        <strain evidence="23">Mau12</strain>
        <tissue evidence="23">Whole Body</tissue>
    </source>
</reference>
<evidence type="ECO:0000256" key="17">
    <source>
        <dbReference type="RuleBase" id="RU004357"/>
    </source>
</evidence>